<dbReference type="Proteomes" id="UP000799423">
    <property type="component" value="Unassembled WGS sequence"/>
</dbReference>
<dbReference type="AlphaFoldDB" id="A0A6A7B890"/>
<sequence length="386" mass="42116">MPGKHTTDAPKEPCRRCHDAPSVLVVRSEPLCHDCFARYVHTKCIKRLESFRVNFAATAPQRRILVPLSFGVSSIALLHILNLHLSTQKSKTGRTGFTINVVHIYESTQDPQAQDLLRKVQHEYPDHQYASLPLHDVFSMTPVDASLRALVSNLGAGEDANLSPQQQLTRLLASLTSATARADVMSTLRTRLIAEHAKATGCESLLWGDSTTKLAEKTLSETAKGRGYSLPWQVTDGESPIGLNVHYPLRDVLKKELVSYIAMANPELAALVQSSSYGATQASTSSKNTTIDDLMKQYFESVEENFPSIVSNVVRTTGKLQMPADAETDPCCSLCCMPVPGGRFGIHGWGGDQQDGVDFAAVDVSQQICYGCTRSMPKPADVVTQA</sequence>
<dbReference type="InterPro" id="IPR014729">
    <property type="entry name" value="Rossmann-like_a/b/a_fold"/>
</dbReference>
<protein>
    <recommendedName>
        <fullName evidence="3">Cytoplasmic tRNA 2-thiolation protein 2</fullName>
    </recommendedName>
</protein>
<dbReference type="EMBL" id="MU006302">
    <property type="protein sequence ID" value="KAF2851452.1"/>
    <property type="molecule type" value="Genomic_DNA"/>
</dbReference>
<keyword evidence="2 3" id="KW-0819">tRNA processing</keyword>
<comment type="similarity">
    <text evidence="3">Belongs to the CTU2/NCS2 family.</text>
</comment>
<organism evidence="4 5">
    <name type="scientific">Plenodomus tracheiphilus IPT5</name>
    <dbReference type="NCBI Taxonomy" id="1408161"/>
    <lineage>
        <taxon>Eukaryota</taxon>
        <taxon>Fungi</taxon>
        <taxon>Dikarya</taxon>
        <taxon>Ascomycota</taxon>
        <taxon>Pezizomycotina</taxon>
        <taxon>Dothideomycetes</taxon>
        <taxon>Pleosporomycetidae</taxon>
        <taxon>Pleosporales</taxon>
        <taxon>Pleosporineae</taxon>
        <taxon>Leptosphaeriaceae</taxon>
        <taxon>Plenodomus</taxon>
    </lineage>
</organism>
<dbReference type="GO" id="GO:0016779">
    <property type="term" value="F:nucleotidyltransferase activity"/>
    <property type="evidence" value="ECO:0007669"/>
    <property type="project" value="UniProtKB-UniRule"/>
</dbReference>
<reference evidence="4" key="1">
    <citation type="submission" date="2020-01" db="EMBL/GenBank/DDBJ databases">
        <authorList>
            <consortium name="DOE Joint Genome Institute"/>
            <person name="Haridas S."/>
            <person name="Albert R."/>
            <person name="Binder M."/>
            <person name="Bloem J."/>
            <person name="Labutti K."/>
            <person name="Salamov A."/>
            <person name="Andreopoulos B."/>
            <person name="Baker S.E."/>
            <person name="Barry K."/>
            <person name="Bills G."/>
            <person name="Bluhm B.H."/>
            <person name="Cannon C."/>
            <person name="Castanera R."/>
            <person name="Culley D.E."/>
            <person name="Daum C."/>
            <person name="Ezra D."/>
            <person name="Gonzalez J.B."/>
            <person name="Henrissat B."/>
            <person name="Kuo A."/>
            <person name="Liang C."/>
            <person name="Lipzen A."/>
            <person name="Lutzoni F."/>
            <person name="Magnuson J."/>
            <person name="Mondo S."/>
            <person name="Nolan M."/>
            <person name="Ohm R."/>
            <person name="Pangilinan J."/>
            <person name="Park H.-J."/>
            <person name="Ramirez L."/>
            <person name="Alfaro M."/>
            <person name="Sun H."/>
            <person name="Tritt A."/>
            <person name="Yoshinaga Y."/>
            <person name="Zwiers L.-H."/>
            <person name="Turgeon B.G."/>
            <person name="Goodwin S.B."/>
            <person name="Spatafora J.W."/>
            <person name="Crous P.W."/>
            <person name="Grigoriev I.V."/>
        </authorList>
    </citation>
    <scope>NUCLEOTIDE SEQUENCE</scope>
    <source>
        <strain evidence="4">IPT5</strain>
    </source>
</reference>
<dbReference type="GO" id="GO:0016783">
    <property type="term" value="F:sulfurtransferase activity"/>
    <property type="evidence" value="ECO:0007669"/>
    <property type="project" value="TreeGrafter"/>
</dbReference>
<keyword evidence="5" id="KW-1185">Reference proteome</keyword>
<dbReference type="PANTHER" id="PTHR20882:SF14">
    <property type="entry name" value="CYTOPLASMIC TRNA 2-THIOLATION PROTEIN 2"/>
    <property type="match status" value="1"/>
</dbReference>
<evidence type="ECO:0000256" key="1">
    <source>
        <dbReference type="ARBA" id="ARBA00022490"/>
    </source>
</evidence>
<dbReference type="GO" id="GO:0000049">
    <property type="term" value="F:tRNA binding"/>
    <property type="evidence" value="ECO:0007669"/>
    <property type="project" value="InterPro"/>
</dbReference>
<evidence type="ECO:0000313" key="5">
    <source>
        <dbReference type="Proteomes" id="UP000799423"/>
    </source>
</evidence>
<comment type="subcellular location">
    <subcellularLocation>
        <location evidence="3">Cytoplasm</location>
    </subcellularLocation>
</comment>
<dbReference type="SUPFAM" id="SSF52402">
    <property type="entry name" value="Adenine nucleotide alpha hydrolases-like"/>
    <property type="match status" value="1"/>
</dbReference>
<dbReference type="OrthoDB" id="25129at2759"/>
<dbReference type="GO" id="GO:0005829">
    <property type="term" value="C:cytosol"/>
    <property type="evidence" value="ECO:0007669"/>
    <property type="project" value="TreeGrafter"/>
</dbReference>
<dbReference type="Pfam" id="PF10288">
    <property type="entry name" value="CTU2"/>
    <property type="match status" value="1"/>
</dbReference>
<dbReference type="InterPro" id="IPR019407">
    <property type="entry name" value="CTU2"/>
</dbReference>
<comment type="function">
    <text evidence="3">Plays a central role in 2-thiolation of mcm(5)S(2)U at tRNA wobble positions of tRNA(Lys), tRNA(Glu) and tRNA(Gln). May act by forming a heterodimer with NCS6 that ligates sulfur from thiocarboxylated URM1 onto the uridine of tRNAs at wobble position. Prior mcm(5) tRNA modification by the elongator complex is required for 2-thiolation. May also be involved in protein urmylation.</text>
</comment>
<evidence type="ECO:0000256" key="2">
    <source>
        <dbReference type="ARBA" id="ARBA00022694"/>
    </source>
</evidence>
<accession>A0A6A7B890</accession>
<gene>
    <name evidence="3" type="primary">NCS2</name>
    <name evidence="3" type="synonym">CTU2</name>
    <name evidence="4" type="ORF">T440DRAFT_394663</name>
</gene>
<name>A0A6A7B890_9PLEO</name>
<proteinExistence type="inferred from homology"/>
<dbReference type="UniPathway" id="UPA00988"/>
<evidence type="ECO:0000256" key="3">
    <source>
        <dbReference type="HAMAP-Rule" id="MF_03054"/>
    </source>
</evidence>
<dbReference type="GO" id="GO:0002143">
    <property type="term" value="P:tRNA wobble position uridine thiolation"/>
    <property type="evidence" value="ECO:0007669"/>
    <property type="project" value="TreeGrafter"/>
</dbReference>
<keyword evidence="1 3" id="KW-0963">Cytoplasm</keyword>
<dbReference type="PANTHER" id="PTHR20882">
    <property type="entry name" value="CYTOPLASMIC TRNA 2-THIOLATION PROTEIN 2"/>
    <property type="match status" value="1"/>
</dbReference>
<dbReference type="HAMAP" id="MF_03054">
    <property type="entry name" value="CTU2"/>
    <property type="match status" value="1"/>
</dbReference>
<dbReference type="Gene3D" id="3.40.50.620">
    <property type="entry name" value="HUPs"/>
    <property type="match status" value="1"/>
</dbReference>
<comment type="pathway">
    <text evidence="3">tRNA modification; 5-methoxycarbonylmethyl-2-thiouridine-tRNA biosynthesis.</text>
</comment>
<evidence type="ECO:0000313" key="4">
    <source>
        <dbReference type="EMBL" id="KAF2851452.1"/>
    </source>
</evidence>
<dbReference type="GO" id="GO:0032447">
    <property type="term" value="P:protein urmylation"/>
    <property type="evidence" value="ECO:0007669"/>
    <property type="project" value="UniProtKB-UniRule"/>
</dbReference>